<dbReference type="Gene3D" id="3.30.1320.10">
    <property type="match status" value="1"/>
</dbReference>
<sequence length="86" mass="10043">MKKIKLILKGKKNAPSFQLVIMDSRLSPKSKYLTKLGNYIPKEELLLIKNNYLLQNLKLGTVLTKKIKTLCLFQLKFNLDYYPLIN</sequence>
<dbReference type="InterPro" id="IPR023803">
    <property type="entry name" value="Ribosomal_bS16_dom_sf"/>
</dbReference>
<protein>
    <submittedName>
        <fullName evidence="1">Rps16</fullName>
    </submittedName>
</protein>
<organism evidence="1">
    <name type="scientific">Apicomplexa sp. WK-2018_Corallicola</name>
    <dbReference type="NCBI Taxonomy" id="2304055"/>
    <lineage>
        <taxon>Eukaryota</taxon>
        <taxon>Sar</taxon>
        <taxon>Alveolata</taxon>
        <taxon>Apicomplexa</taxon>
    </lineage>
</organism>
<accession>A0A346KN75</accession>
<gene>
    <name evidence="1" type="primary">rps16</name>
</gene>
<dbReference type="EMBL" id="MH304845">
    <property type="protein sequence ID" value="AXP85366.1"/>
    <property type="molecule type" value="Genomic_DNA"/>
</dbReference>
<evidence type="ECO:0000313" key="1">
    <source>
        <dbReference type="EMBL" id="AXP85366.1"/>
    </source>
</evidence>
<dbReference type="AlphaFoldDB" id="A0A346KN75"/>
<dbReference type="SUPFAM" id="SSF54565">
    <property type="entry name" value="Ribosomal protein S16"/>
    <property type="match status" value="1"/>
</dbReference>
<name>A0A346KN75_9APIC</name>
<reference evidence="1" key="1">
    <citation type="submission" date="2018-05" db="EMBL/GenBank/DDBJ databases">
        <title>A widespread coral-associated apicomplexan with an unusual plastid.</title>
        <authorList>
            <person name="Kwong W.K."/>
            <person name="Keeling P.J."/>
        </authorList>
    </citation>
    <scope>NUCLEOTIDE SEQUENCE</scope>
</reference>
<proteinExistence type="predicted"/>